<dbReference type="GO" id="GO:0050660">
    <property type="term" value="F:flavin adenine dinucleotide binding"/>
    <property type="evidence" value="ECO:0007669"/>
    <property type="project" value="TreeGrafter"/>
</dbReference>
<evidence type="ECO:0000256" key="2">
    <source>
        <dbReference type="ARBA" id="ARBA00009321"/>
    </source>
</evidence>
<dbReference type="OrthoDB" id="5792777at2"/>
<proteinExistence type="inferred from homology"/>
<dbReference type="Pfam" id="PF13450">
    <property type="entry name" value="NAD_binding_8"/>
    <property type="match status" value="1"/>
</dbReference>
<dbReference type="GO" id="GO:0008767">
    <property type="term" value="F:UDP-galactopyranose mutase activity"/>
    <property type="evidence" value="ECO:0007669"/>
    <property type="project" value="InterPro"/>
</dbReference>
<reference evidence="7 8" key="1">
    <citation type="submission" date="2018-05" db="EMBL/GenBank/DDBJ databases">
        <title>complete genome sequence of Aquabacterium olei NBRC 110486.</title>
        <authorList>
            <person name="Tang B."/>
            <person name="Chang J."/>
            <person name="Zhang L."/>
            <person name="Yang H."/>
        </authorList>
    </citation>
    <scope>NUCLEOTIDE SEQUENCE [LARGE SCALE GENOMIC DNA]</scope>
    <source>
        <strain evidence="7 8">NBRC 110486</strain>
    </source>
</reference>
<comment type="similarity">
    <text evidence="2">Belongs to the UDP-galactopyranose/dTDP-fucopyranose mutase family.</text>
</comment>
<dbReference type="NCBIfam" id="TIGR00031">
    <property type="entry name" value="UDP-GALP_mutase"/>
    <property type="match status" value="1"/>
</dbReference>
<dbReference type="AlphaFoldDB" id="A0A2U8FTM8"/>
<dbReference type="PANTHER" id="PTHR21197:SF0">
    <property type="entry name" value="UDP-GALACTOPYRANOSE MUTASE"/>
    <property type="match status" value="1"/>
</dbReference>
<dbReference type="GO" id="GO:0005829">
    <property type="term" value="C:cytosol"/>
    <property type="evidence" value="ECO:0007669"/>
    <property type="project" value="TreeGrafter"/>
</dbReference>
<evidence type="ECO:0000256" key="5">
    <source>
        <dbReference type="ARBA" id="ARBA00023235"/>
    </source>
</evidence>
<dbReference type="RefSeq" id="WP_109037366.1">
    <property type="nucleotide sequence ID" value="NZ_CP029210.1"/>
</dbReference>
<evidence type="ECO:0000313" key="7">
    <source>
        <dbReference type="EMBL" id="AWI54370.1"/>
    </source>
</evidence>
<dbReference type="SUPFAM" id="SSF51971">
    <property type="entry name" value="Nucleotide-binding domain"/>
    <property type="match status" value="1"/>
</dbReference>
<accession>A0A2U8FTM8</accession>
<dbReference type="InterPro" id="IPR015899">
    <property type="entry name" value="UDP-GalPyranose_mutase_C"/>
</dbReference>
<sequence>MKVLIVGAGFAGSVCARELAEAGHQILLVDKRPHIGGNAYDEVDEHGVLVHPYGPHIFHTNSKRVFEYLSRFTDWRFYEHRVLAKVDEQLLPIPINRTTINTLYGKNLTEEEVGAYLESVREPRDPIRTSEDVVLSSVGSDLCEKFFRGYTRKQWGLDLSELSAGVAARIPTRTNDDDRYFGDTFQFMPNEGYTRMFERMLDHPLIEVRLGTDFESVREAWPHDHIVYSGPVDAFYQYRFGKLPYRSLRFVHEHLPDRSRIQDVGTVNYPNDHEYTRITEFKHLTGQQHPGTSTVKEYPQAEGDPFYPIPRPENEALFKQYEALAEQETRVTFIGRLAQYRYYNMDQVVAAALKAAEALLDGNR</sequence>
<dbReference type="KEGG" id="aon:DEH84_13760"/>
<dbReference type="Pfam" id="PF03275">
    <property type="entry name" value="GLF"/>
    <property type="match status" value="1"/>
</dbReference>
<dbReference type="EMBL" id="CP029210">
    <property type="protein sequence ID" value="AWI54370.1"/>
    <property type="molecule type" value="Genomic_DNA"/>
</dbReference>
<evidence type="ECO:0000313" key="8">
    <source>
        <dbReference type="Proteomes" id="UP000244892"/>
    </source>
</evidence>
<keyword evidence="3" id="KW-0285">Flavoprotein</keyword>
<dbReference type="Proteomes" id="UP000244892">
    <property type="component" value="Chromosome"/>
</dbReference>
<evidence type="ECO:0000259" key="6">
    <source>
        <dbReference type="Pfam" id="PF03275"/>
    </source>
</evidence>
<evidence type="ECO:0000256" key="4">
    <source>
        <dbReference type="ARBA" id="ARBA00022827"/>
    </source>
</evidence>
<comment type="cofactor">
    <cofactor evidence="1">
        <name>FAD</name>
        <dbReference type="ChEBI" id="CHEBI:57692"/>
    </cofactor>
</comment>
<dbReference type="SUPFAM" id="SSF54373">
    <property type="entry name" value="FAD-linked reductases, C-terminal domain"/>
    <property type="match status" value="1"/>
</dbReference>
<keyword evidence="4" id="KW-0274">FAD</keyword>
<feature type="domain" description="UDP-galactopyranose mutase C-terminal" evidence="6">
    <location>
        <begin position="145"/>
        <end position="342"/>
    </location>
</feature>
<evidence type="ECO:0000256" key="1">
    <source>
        <dbReference type="ARBA" id="ARBA00001974"/>
    </source>
</evidence>
<protein>
    <submittedName>
        <fullName evidence="7">UDP-galactopyranose mutase</fullName>
    </submittedName>
</protein>
<keyword evidence="8" id="KW-1185">Reference proteome</keyword>
<keyword evidence="5" id="KW-0413">Isomerase</keyword>
<dbReference type="Gene3D" id="3.40.50.720">
    <property type="entry name" value="NAD(P)-binding Rossmann-like Domain"/>
    <property type="match status" value="3"/>
</dbReference>
<evidence type="ECO:0000256" key="3">
    <source>
        <dbReference type="ARBA" id="ARBA00022630"/>
    </source>
</evidence>
<gene>
    <name evidence="7" type="primary">glf</name>
    <name evidence="7" type="ORF">DEH84_13760</name>
</gene>
<dbReference type="InterPro" id="IPR004379">
    <property type="entry name" value="UDP-GALP_mutase"/>
</dbReference>
<dbReference type="PANTHER" id="PTHR21197">
    <property type="entry name" value="UDP-GALACTOPYRANOSE MUTASE"/>
    <property type="match status" value="1"/>
</dbReference>
<organism evidence="7 8">
    <name type="scientific">Aquabacterium olei</name>
    <dbReference type="NCBI Taxonomy" id="1296669"/>
    <lineage>
        <taxon>Bacteria</taxon>
        <taxon>Pseudomonadati</taxon>
        <taxon>Pseudomonadota</taxon>
        <taxon>Betaproteobacteria</taxon>
        <taxon>Burkholderiales</taxon>
        <taxon>Aquabacterium</taxon>
    </lineage>
</organism>
<name>A0A2U8FTM8_9BURK</name>